<dbReference type="EMBL" id="VXAL01018271">
    <property type="protein sequence ID" value="NXK55773.1"/>
    <property type="molecule type" value="Genomic_DNA"/>
</dbReference>
<organism evidence="2 3">
    <name type="scientific">Chauna torquata</name>
    <name type="common">Southern screamer</name>
    <dbReference type="NCBI Taxonomy" id="30388"/>
    <lineage>
        <taxon>Eukaryota</taxon>
        <taxon>Metazoa</taxon>
        <taxon>Chordata</taxon>
        <taxon>Craniata</taxon>
        <taxon>Vertebrata</taxon>
        <taxon>Euteleostomi</taxon>
        <taxon>Archelosauria</taxon>
        <taxon>Archosauria</taxon>
        <taxon>Dinosauria</taxon>
        <taxon>Saurischia</taxon>
        <taxon>Theropoda</taxon>
        <taxon>Coelurosauria</taxon>
        <taxon>Aves</taxon>
        <taxon>Neognathae</taxon>
        <taxon>Galloanserae</taxon>
        <taxon>Anseriformes</taxon>
        <taxon>Anhimidae</taxon>
        <taxon>Chauna</taxon>
    </lineage>
</organism>
<dbReference type="Proteomes" id="UP000537522">
    <property type="component" value="Unassembled WGS sequence"/>
</dbReference>
<evidence type="ECO:0000313" key="2">
    <source>
        <dbReference type="EMBL" id="NXK55773.1"/>
    </source>
</evidence>
<dbReference type="AlphaFoldDB" id="A0A7L0KJN1"/>
<gene>
    <name evidence="2" type="primary">Tep1</name>
    <name evidence="2" type="ORF">CHATOR_R14810</name>
</gene>
<dbReference type="Pfam" id="PF13271">
    <property type="entry name" value="DUF4062"/>
    <property type="match status" value="1"/>
</dbReference>
<comment type="caution">
    <text evidence="2">The sequence shown here is derived from an EMBL/GenBank/DDBJ whole genome shotgun (WGS) entry which is preliminary data.</text>
</comment>
<sequence length="65" mass="7024">PSRRQLELCLEEVARSDLILGVLGERYGQPAPGPPPAGLPPGRSVTELELRSFLQRWSPAHGPAP</sequence>
<feature type="non-terminal residue" evidence="2">
    <location>
        <position position="65"/>
    </location>
</feature>
<evidence type="ECO:0000313" key="3">
    <source>
        <dbReference type="Proteomes" id="UP000537522"/>
    </source>
</evidence>
<proteinExistence type="predicted"/>
<feature type="non-terminal residue" evidence="2">
    <location>
        <position position="1"/>
    </location>
</feature>
<feature type="domain" description="DUF4062" evidence="1">
    <location>
        <begin position="3"/>
        <end position="51"/>
    </location>
</feature>
<keyword evidence="3" id="KW-1185">Reference proteome</keyword>
<accession>A0A7L0KJN1</accession>
<protein>
    <submittedName>
        <fullName evidence="2">TEP1 protein</fullName>
    </submittedName>
</protein>
<reference evidence="2 3" key="1">
    <citation type="submission" date="2019-09" db="EMBL/GenBank/DDBJ databases">
        <title>Bird 10,000 Genomes (B10K) Project - Family phase.</title>
        <authorList>
            <person name="Zhang G."/>
        </authorList>
    </citation>
    <scope>NUCLEOTIDE SEQUENCE [LARGE SCALE GENOMIC DNA]</scope>
    <source>
        <strain evidence="2">B10K-DU-011-36</strain>
        <tissue evidence="2">Muscle</tissue>
    </source>
</reference>
<name>A0A7L0KJN1_CHATO</name>
<evidence type="ECO:0000259" key="1">
    <source>
        <dbReference type="Pfam" id="PF13271"/>
    </source>
</evidence>
<dbReference type="InterPro" id="IPR025139">
    <property type="entry name" value="DUF4062"/>
</dbReference>